<proteinExistence type="predicted"/>
<dbReference type="InterPro" id="IPR000700">
    <property type="entry name" value="PAS-assoc_C"/>
</dbReference>
<feature type="transmembrane region" description="Helical" evidence="2">
    <location>
        <begin position="241"/>
        <end position="264"/>
    </location>
</feature>
<dbReference type="PROSITE" id="PS50887">
    <property type="entry name" value="GGDEF"/>
    <property type="match status" value="1"/>
</dbReference>
<dbReference type="eggNOG" id="COG5001">
    <property type="taxonomic scope" value="Bacteria"/>
</dbReference>
<dbReference type="CDD" id="cd01948">
    <property type="entry name" value="EAL"/>
    <property type="match status" value="1"/>
</dbReference>
<feature type="domain" description="PAC" evidence="3">
    <location>
        <begin position="358"/>
        <end position="409"/>
    </location>
</feature>
<keyword evidence="2" id="KW-1133">Transmembrane helix</keyword>
<dbReference type="InterPro" id="IPR043128">
    <property type="entry name" value="Rev_trsase/Diguanyl_cyclase"/>
</dbReference>
<dbReference type="Gene3D" id="3.30.70.270">
    <property type="match status" value="1"/>
</dbReference>
<dbReference type="STRING" id="1122214.Mame_03523"/>
<dbReference type="Pfam" id="PF08447">
    <property type="entry name" value="PAS_3"/>
    <property type="match status" value="1"/>
</dbReference>
<evidence type="ECO:0000313" key="7">
    <source>
        <dbReference type="Proteomes" id="UP000191135"/>
    </source>
</evidence>
<dbReference type="InterPro" id="IPR001633">
    <property type="entry name" value="EAL_dom"/>
</dbReference>
<dbReference type="InterPro" id="IPR052155">
    <property type="entry name" value="Biofilm_reg_signaling"/>
</dbReference>
<dbReference type="InterPro" id="IPR035965">
    <property type="entry name" value="PAS-like_dom_sf"/>
</dbReference>
<dbReference type="EMBL" id="CP020330">
    <property type="protein sequence ID" value="AQZ52828.1"/>
    <property type="molecule type" value="Genomic_DNA"/>
</dbReference>
<dbReference type="CDD" id="cd00130">
    <property type="entry name" value="PAS"/>
    <property type="match status" value="1"/>
</dbReference>
<dbReference type="SUPFAM" id="SSF55785">
    <property type="entry name" value="PYP-like sensor domain (PAS domain)"/>
    <property type="match status" value="1"/>
</dbReference>
<keyword evidence="7" id="KW-1185">Reference proteome</keyword>
<protein>
    <submittedName>
        <fullName evidence="6">Bacteriophytochrome cph2</fullName>
    </submittedName>
</protein>
<dbReference type="Pfam" id="PF00563">
    <property type="entry name" value="EAL"/>
    <property type="match status" value="1"/>
</dbReference>
<dbReference type="AlphaFoldDB" id="A0A1U9Z580"/>
<dbReference type="SUPFAM" id="SSF141868">
    <property type="entry name" value="EAL domain-like"/>
    <property type="match status" value="1"/>
</dbReference>
<dbReference type="PANTHER" id="PTHR44757">
    <property type="entry name" value="DIGUANYLATE CYCLASE DGCP"/>
    <property type="match status" value="1"/>
</dbReference>
<feature type="domain" description="GGDEF" evidence="5">
    <location>
        <begin position="461"/>
        <end position="591"/>
    </location>
</feature>
<evidence type="ECO:0000259" key="5">
    <source>
        <dbReference type="PROSITE" id="PS50887"/>
    </source>
</evidence>
<name>A0A1U9Z580_9HYPH</name>
<dbReference type="PROSITE" id="PS50113">
    <property type="entry name" value="PAC"/>
    <property type="match status" value="1"/>
</dbReference>
<feature type="coiled-coil region" evidence="1">
    <location>
        <begin position="404"/>
        <end position="434"/>
    </location>
</feature>
<dbReference type="NCBIfam" id="TIGR00254">
    <property type="entry name" value="GGDEF"/>
    <property type="match status" value="1"/>
</dbReference>
<dbReference type="InterPro" id="IPR035919">
    <property type="entry name" value="EAL_sf"/>
</dbReference>
<dbReference type="Pfam" id="PF00990">
    <property type="entry name" value="GGDEF"/>
    <property type="match status" value="1"/>
</dbReference>
<dbReference type="InterPro" id="IPR013655">
    <property type="entry name" value="PAS_fold_3"/>
</dbReference>
<dbReference type="Gene3D" id="3.20.20.450">
    <property type="entry name" value="EAL domain"/>
    <property type="match status" value="1"/>
</dbReference>
<dbReference type="PROSITE" id="PS50883">
    <property type="entry name" value="EAL"/>
    <property type="match status" value="1"/>
</dbReference>
<organism evidence="6 7">
    <name type="scientific">Martelella mediterranea DSM 17316</name>
    <dbReference type="NCBI Taxonomy" id="1122214"/>
    <lineage>
        <taxon>Bacteria</taxon>
        <taxon>Pseudomonadati</taxon>
        <taxon>Pseudomonadota</taxon>
        <taxon>Alphaproteobacteria</taxon>
        <taxon>Hyphomicrobiales</taxon>
        <taxon>Aurantimonadaceae</taxon>
        <taxon>Martelella</taxon>
    </lineage>
</organism>
<dbReference type="InterPro" id="IPR000160">
    <property type="entry name" value="GGDEF_dom"/>
</dbReference>
<accession>A0A1U9Z580</accession>
<reference evidence="6 7" key="1">
    <citation type="submission" date="2017-03" db="EMBL/GenBank/DDBJ databases">
        <title>Foreign affairs: Plasmid Transfer between Roseobacters and Rhizobia.</title>
        <authorList>
            <person name="Bartling P."/>
            <person name="Bunk B."/>
            <person name="Overmann J."/>
            <person name="Brinkmann H."/>
            <person name="Petersen J."/>
        </authorList>
    </citation>
    <scope>NUCLEOTIDE SEQUENCE [LARGE SCALE GENOMIC DNA]</scope>
    <source>
        <strain evidence="6 7">MACL11</strain>
    </source>
</reference>
<dbReference type="CDD" id="cd01949">
    <property type="entry name" value="GGDEF"/>
    <property type="match status" value="1"/>
</dbReference>
<dbReference type="Gene3D" id="3.30.450.20">
    <property type="entry name" value="PAS domain"/>
    <property type="match status" value="1"/>
</dbReference>
<dbReference type="KEGG" id="mmed:Mame_03523"/>
<keyword evidence="1" id="KW-0175">Coiled coil</keyword>
<keyword evidence="2" id="KW-0812">Transmembrane</keyword>
<keyword evidence="2" id="KW-0472">Membrane</keyword>
<dbReference type="SMART" id="SM00267">
    <property type="entry name" value="GGDEF"/>
    <property type="match status" value="1"/>
</dbReference>
<evidence type="ECO:0000259" key="3">
    <source>
        <dbReference type="PROSITE" id="PS50113"/>
    </source>
</evidence>
<dbReference type="Gene3D" id="2.10.70.100">
    <property type="match status" value="1"/>
</dbReference>
<gene>
    <name evidence="6" type="primary">cph2_5</name>
    <name evidence="6" type="ORF">Mame_03523</name>
</gene>
<dbReference type="Proteomes" id="UP000191135">
    <property type="component" value="Chromosome"/>
</dbReference>
<dbReference type="InterPro" id="IPR029787">
    <property type="entry name" value="Nucleotide_cyclase"/>
</dbReference>
<evidence type="ECO:0000313" key="6">
    <source>
        <dbReference type="EMBL" id="AQZ52828.1"/>
    </source>
</evidence>
<dbReference type="SUPFAM" id="SSF55073">
    <property type="entry name" value="Nucleotide cyclase"/>
    <property type="match status" value="1"/>
</dbReference>
<dbReference type="SMART" id="SM00052">
    <property type="entry name" value="EAL"/>
    <property type="match status" value="1"/>
</dbReference>
<dbReference type="InterPro" id="IPR000014">
    <property type="entry name" value="PAS"/>
</dbReference>
<evidence type="ECO:0000256" key="1">
    <source>
        <dbReference type="SAM" id="Coils"/>
    </source>
</evidence>
<sequence>MRNAHNHGRTTRLLTALTILFFVTLAIGTYAGGVFVRESIKEERRLLAEGRLSTFGKALRSIFEVSIEGGKTLTTALGSGNDISHFESATKSYLATAPWTQAVILQQPDQSPLVLPQSAREAVLALPLPPKENTTQQFFGPYTLPDGQKGLIYRINAGDDVIELVIGFRSVLEAVGLLELAQSTQFSVEIDGAGKAQAIAGNANLNPEDTVNFSTQIGNAKWTIRVLPDPLDQGPHNWSRIFLLFAGIVVLAFLTPLIALIILLRARLRDNRHIDESMAAIDNLSRQLYVALNASNIGLWEHDLDSGEQIWDDQILKLYGIEGQGRLHTFEEWRSFLHPDDRARMKRFRWRETGDTSFRREYRIVTPDGTEKTIRSAGNSFRDAAGRRKYVGVNWDVSADKAQQKALTEAKARAEAQNAELENARLQMEKFALEDPLTGVANRRHFEKKLEAAQTGGTLRKGTKLVLIDLDGFKTLNDTMGHVFGDDVLRLAAKVFSEKLGPEDFLARTGGDEFVVLMPPQSNVDAFTDQLARAFSRPVEIDGNACRVGISIGIAVADAEPISASELLVKADLALYDAKNRGRGRTVHFTQDLMAQTFEMKRLADDLQEGLERGEITAFYQPILDSRTSDVIGVEALARWRHPQRGMMEPRAFIDVAEKHSLLHRIDEIVFEKTLGVLRRCEAEDIAAPTLSVNVSAPRLQEPSLLRQLRDAELPPGKLHFELLESIPFDDSDNALLKIVNAVRDIGIGIDLDDFGSGYASLVGLTQVRPDRLKIAGQLIEPIIRSPESLLIVETIAKIAESFEIQVICEGVLSAEHRDKLDAIGCHFQQGYFFARPMDEDQIVRYLAQRLQ</sequence>
<evidence type="ECO:0000259" key="4">
    <source>
        <dbReference type="PROSITE" id="PS50883"/>
    </source>
</evidence>
<dbReference type="PANTHER" id="PTHR44757:SF2">
    <property type="entry name" value="BIOFILM ARCHITECTURE MAINTENANCE PROTEIN MBAA"/>
    <property type="match status" value="1"/>
</dbReference>
<evidence type="ECO:0000256" key="2">
    <source>
        <dbReference type="SAM" id="Phobius"/>
    </source>
</evidence>
<feature type="domain" description="EAL" evidence="4">
    <location>
        <begin position="600"/>
        <end position="851"/>
    </location>
</feature>